<dbReference type="InterPro" id="IPR044878">
    <property type="entry name" value="UbiA_sf"/>
</dbReference>
<keyword evidence="3" id="KW-1133">Transmembrane helix</keyword>
<reference evidence="6" key="2">
    <citation type="submission" date="2020-09" db="EMBL/GenBank/DDBJ databases">
        <authorList>
            <person name="Sun Q."/>
            <person name="Zhou Y."/>
        </authorList>
    </citation>
    <scope>NUCLEOTIDE SEQUENCE</scope>
    <source>
        <strain evidence="6">CGMCC 4.7398</strain>
    </source>
</reference>
<dbReference type="NCBIfam" id="NF045897">
    <property type="entry name" value="SCO3242_trans"/>
    <property type="match status" value="1"/>
</dbReference>
<sequence>MTYRPEPPFELPPEHRPESRLRETGLRIQARALARAEARARSDAASGTPVSARPPRLGDLAELVRAPAALTVVGDSLAGLAAARAGTPTPFRSRHLLLPVASACLYLGGMALNDYADRDVDAVERPERPVPSGRVTPGTALAVGAALTAGGVAAAGVAGGRRALGVAIPLAACVWTYDLAAKDRSAGPFVMAACRGLDVLLGATPGRLRSALPAAAGLSAHTLGVTLLSRGEVHGTTARVAGGVAAGTVAGAVAAATARPWHAATALSARRTAVRWTTVGAATAYAAACLPAQARAAASPTAANARAATRSGIQAMVPLQAAWAARSGSLGTTAVLAGIAAIGYGLRLLGRTRGSAGVSIT</sequence>
<dbReference type="RefSeq" id="WP_189668199.1">
    <property type="nucleotide sequence ID" value="NZ_BNAS01000001.1"/>
</dbReference>
<comment type="subcellular location">
    <subcellularLocation>
        <location evidence="1">Membrane</location>
        <topology evidence="1">Multi-pass membrane protein</topology>
    </subcellularLocation>
</comment>
<feature type="region of interest" description="Disordered" evidence="5">
    <location>
        <begin position="1"/>
        <end position="24"/>
    </location>
</feature>
<dbReference type="Pfam" id="PF01040">
    <property type="entry name" value="UbiA"/>
    <property type="match status" value="1"/>
</dbReference>
<evidence type="ECO:0000256" key="2">
    <source>
        <dbReference type="ARBA" id="ARBA00022692"/>
    </source>
</evidence>
<evidence type="ECO:0000256" key="4">
    <source>
        <dbReference type="ARBA" id="ARBA00023136"/>
    </source>
</evidence>
<dbReference type="InterPro" id="IPR050475">
    <property type="entry name" value="Prenyltransferase_related"/>
</dbReference>
<evidence type="ECO:0000313" key="7">
    <source>
        <dbReference type="Proteomes" id="UP000627369"/>
    </source>
</evidence>
<name>A0A919FLM3_9MICO</name>
<dbReference type="GO" id="GO:0016765">
    <property type="term" value="F:transferase activity, transferring alkyl or aryl (other than methyl) groups"/>
    <property type="evidence" value="ECO:0007669"/>
    <property type="project" value="InterPro"/>
</dbReference>
<dbReference type="PANTHER" id="PTHR42723:SF1">
    <property type="entry name" value="CHLOROPHYLL SYNTHASE, CHLOROPLASTIC"/>
    <property type="match status" value="1"/>
</dbReference>
<dbReference type="GO" id="GO:0016020">
    <property type="term" value="C:membrane"/>
    <property type="evidence" value="ECO:0007669"/>
    <property type="project" value="UniProtKB-SubCell"/>
</dbReference>
<evidence type="ECO:0000256" key="3">
    <source>
        <dbReference type="ARBA" id="ARBA00022989"/>
    </source>
</evidence>
<gene>
    <name evidence="6" type="ORF">GCM10017772_11230</name>
</gene>
<feature type="compositionally biased region" description="Pro residues" evidence="5">
    <location>
        <begin position="1"/>
        <end position="11"/>
    </location>
</feature>
<dbReference type="PANTHER" id="PTHR42723">
    <property type="entry name" value="CHLOROPHYLL SYNTHASE"/>
    <property type="match status" value="1"/>
</dbReference>
<protein>
    <submittedName>
        <fullName evidence="6">Transferase</fullName>
    </submittedName>
</protein>
<accession>A0A919FLM3</accession>
<evidence type="ECO:0000313" key="6">
    <source>
        <dbReference type="EMBL" id="GHH68189.1"/>
    </source>
</evidence>
<proteinExistence type="predicted"/>
<organism evidence="6 7">
    <name type="scientific">Promicromonospora soli</name>
    <dbReference type="NCBI Taxonomy" id="2035533"/>
    <lineage>
        <taxon>Bacteria</taxon>
        <taxon>Bacillati</taxon>
        <taxon>Actinomycetota</taxon>
        <taxon>Actinomycetes</taxon>
        <taxon>Micrococcales</taxon>
        <taxon>Promicromonosporaceae</taxon>
        <taxon>Promicromonospora</taxon>
    </lineage>
</organism>
<dbReference type="CDD" id="cd13964">
    <property type="entry name" value="PT_UbiA_1"/>
    <property type="match status" value="1"/>
</dbReference>
<dbReference type="Gene3D" id="1.10.357.140">
    <property type="entry name" value="UbiA prenyltransferase"/>
    <property type="match status" value="1"/>
</dbReference>
<keyword evidence="6" id="KW-0808">Transferase</keyword>
<keyword evidence="7" id="KW-1185">Reference proteome</keyword>
<dbReference type="Proteomes" id="UP000627369">
    <property type="component" value="Unassembled WGS sequence"/>
</dbReference>
<feature type="compositionally biased region" description="Basic and acidic residues" evidence="5">
    <location>
        <begin position="12"/>
        <end position="24"/>
    </location>
</feature>
<dbReference type="InterPro" id="IPR000537">
    <property type="entry name" value="UbiA_prenyltransferase"/>
</dbReference>
<comment type="caution">
    <text evidence="6">The sequence shown here is derived from an EMBL/GenBank/DDBJ whole genome shotgun (WGS) entry which is preliminary data.</text>
</comment>
<keyword evidence="2" id="KW-0812">Transmembrane</keyword>
<dbReference type="EMBL" id="BNAS01000001">
    <property type="protein sequence ID" value="GHH68189.1"/>
    <property type="molecule type" value="Genomic_DNA"/>
</dbReference>
<reference evidence="6" key="1">
    <citation type="journal article" date="2014" name="Int. J. Syst. Evol. Microbiol.">
        <title>Complete genome sequence of Corynebacterium casei LMG S-19264T (=DSM 44701T), isolated from a smear-ripened cheese.</title>
        <authorList>
            <consortium name="US DOE Joint Genome Institute (JGI-PGF)"/>
            <person name="Walter F."/>
            <person name="Albersmeier A."/>
            <person name="Kalinowski J."/>
            <person name="Ruckert C."/>
        </authorList>
    </citation>
    <scope>NUCLEOTIDE SEQUENCE</scope>
    <source>
        <strain evidence="6">CGMCC 4.7398</strain>
    </source>
</reference>
<evidence type="ECO:0000256" key="1">
    <source>
        <dbReference type="ARBA" id="ARBA00004141"/>
    </source>
</evidence>
<keyword evidence="4" id="KW-0472">Membrane</keyword>
<evidence type="ECO:0000256" key="5">
    <source>
        <dbReference type="SAM" id="MobiDB-lite"/>
    </source>
</evidence>
<dbReference type="AlphaFoldDB" id="A0A919FLM3"/>